<dbReference type="InterPro" id="IPR001315">
    <property type="entry name" value="CARD"/>
</dbReference>
<dbReference type="EMBL" id="MRZV01000723">
    <property type="protein sequence ID" value="PIK45252.1"/>
    <property type="molecule type" value="Genomic_DNA"/>
</dbReference>
<gene>
    <name evidence="2" type="ORF">BSL78_17873</name>
</gene>
<dbReference type="Proteomes" id="UP000230750">
    <property type="component" value="Unassembled WGS sequence"/>
</dbReference>
<dbReference type="SUPFAM" id="SSF47986">
    <property type="entry name" value="DEATH domain"/>
    <property type="match status" value="1"/>
</dbReference>
<comment type="caution">
    <text evidence="2">The sequence shown here is derived from an EMBL/GenBank/DDBJ whole genome shotgun (WGS) entry which is preliminary data.</text>
</comment>
<sequence>MEYLQAKVLDGMKEELLEEFEPMLVLDQLVQNNIVDTEGQNQIKARQSRKERVMTTMSTLQSKHYDDRWLLKFAEVLEACYGTLGEKLKKETECAMKEVEDIQELYSVSEESFLCLSHLLHIATAIQESDARTLLEYFQVPNTSSNDLGKTLVKGLLDHKIPMLRLQEACRKYNLKYLQDINAKHDMILSFPELKGNFLVRLPPSRSHKNDSLLESGTLWESTLFPKETSIELYVFFRGEYDIHFVKLCDEAKSFCLRITSKRTLDKLLEDNKADVFGANVAKLVYKPINGSKSTPSIRLDFSKPELEQVRKQLSTSVGETSPSGETSPLSSCSRLASFEAGYNEEQSMFDYLDMMDRLIQAISRSDIDLLCEYFKIDTNSVEKIRGSNNPKREFIHVCRQNKFWTRKDTSRLVDAVRSNKLTNLEKIIAEKHNDMSLCPEVTVKITPTKPYHATFTKFKQFMLGKIWVSKSEVEEELGINLLFKVSTAESLDKLKTDIDSGRFLEEILTIYKDETGDNALMISQEERNSIKLTYDEKQFEELLRHGANEEKSRHHTFDYLDMMDRLIEAMDVSDIDLLCEYFNMDPKSLERIQESINPKREFLHVCRRKKIWTNGDTFHLLEAVRSIQLTRLQSIIEDFNDMSLCP</sequence>
<evidence type="ECO:0000313" key="3">
    <source>
        <dbReference type="Proteomes" id="UP000230750"/>
    </source>
</evidence>
<evidence type="ECO:0000259" key="1">
    <source>
        <dbReference type="PROSITE" id="PS50209"/>
    </source>
</evidence>
<dbReference type="PROSITE" id="PS50209">
    <property type="entry name" value="CARD"/>
    <property type="match status" value="1"/>
</dbReference>
<dbReference type="Gene3D" id="1.10.533.10">
    <property type="entry name" value="Death Domain, Fas"/>
    <property type="match status" value="1"/>
</dbReference>
<dbReference type="InterPro" id="IPR011029">
    <property type="entry name" value="DEATH-like_dom_sf"/>
</dbReference>
<accession>A0A2G8KB91</accession>
<keyword evidence="3" id="KW-1185">Reference proteome</keyword>
<dbReference type="GO" id="GO:0042981">
    <property type="term" value="P:regulation of apoptotic process"/>
    <property type="evidence" value="ECO:0007669"/>
    <property type="project" value="InterPro"/>
</dbReference>
<proteinExistence type="predicted"/>
<evidence type="ECO:0000313" key="2">
    <source>
        <dbReference type="EMBL" id="PIK45252.1"/>
    </source>
</evidence>
<dbReference type="CDD" id="cd01671">
    <property type="entry name" value="CARD"/>
    <property type="match status" value="1"/>
</dbReference>
<feature type="domain" description="CARD" evidence="1">
    <location>
        <begin position="1"/>
        <end position="63"/>
    </location>
</feature>
<organism evidence="2 3">
    <name type="scientific">Stichopus japonicus</name>
    <name type="common">Sea cucumber</name>
    <dbReference type="NCBI Taxonomy" id="307972"/>
    <lineage>
        <taxon>Eukaryota</taxon>
        <taxon>Metazoa</taxon>
        <taxon>Echinodermata</taxon>
        <taxon>Eleutherozoa</taxon>
        <taxon>Echinozoa</taxon>
        <taxon>Holothuroidea</taxon>
        <taxon>Aspidochirotacea</taxon>
        <taxon>Aspidochirotida</taxon>
        <taxon>Stichopodidae</taxon>
        <taxon>Apostichopus</taxon>
    </lineage>
</organism>
<dbReference type="AlphaFoldDB" id="A0A2G8KB91"/>
<reference evidence="2 3" key="1">
    <citation type="journal article" date="2017" name="PLoS Biol.">
        <title>The sea cucumber genome provides insights into morphological evolution and visceral regeneration.</title>
        <authorList>
            <person name="Zhang X."/>
            <person name="Sun L."/>
            <person name="Yuan J."/>
            <person name="Sun Y."/>
            <person name="Gao Y."/>
            <person name="Zhang L."/>
            <person name="Li S."/>
            <person name="Dai H."/>
            <person name="Hamel J.F."/>
            <person name="Liu C."/>
            <person name="Yu Y."/>
            <person name="Liu S."/>
            <person name="Lin W."/>
            <person name="Guo K."/>
            <person name="Jin S."/>
            <person name="Xu P."/>
            <person name="Storey K.B."/>
            <person name="Huan P."/>
            <person name="Zhang T."/>
            <person name="Zhou Y."/>
            <person name="Zhang J."/>
            <person name="Lin C."/>
            <person name="Li X."/>
            <person name="Xing L."/>
            <person name="Huo D."/>
            <person name="Sun M."/>
            <person name="Wang L."/>
            <person name="Mercier A."/>
            <person name="Li F."/>
            <person name="Yang H."/>
            <person name="Xiang J."/>
        </authorList>
    </citation>
    <scope>NUCLEOTIDE SEQUENCE [LARGE SCALE GENOMIC DNA]</scope>
    <source>
        <strain evidence="2">Shaxun</strain>
        <tissue evidence="2">Muscle</tissue>
    </source>
</reference>
<feature type="non-terminal residue" evidence="2">
    <location>
        <position position="647"/>
    </location>
</feature>
<name>A0A2G8KB91_STIJA</name>
<protein>
    <recommendedName>
        <fullName evidence="1">CARD domain-containing protein</fullName>
    </recommendedName>
</protein>